<dbReference type="EMBL" id="LT546645">
    <property type="protein sequence ID" value="SAI69209.1"/>
    <property type="molecule type" value="Genomic_DNA"/>
</dbReference>
<dbReference type="eggNOG" id="COG0583">
    <property type="taxonomic scope" value="Bacteria"/>
</dbReference>
<name>A0A157P912_9BORD</name>
<evidence type="ECO:0000313" key="6">
    <source>
        <dbReference type="EMBL" id="SAI69209.1"/>
    </source>
</evidence>
<evidence type="ECO:0000313" key="7">
    <source>
        <dbReference type="Proteomes" id="UP000076825"/>
    </source>
</evidence>
<evidence type="ECO:0000259" key="5">
    <source>
        <dbReference type="PROSITE" id="PS50931"/>
    </source>
</evidence>
<keyword evidence="3" id="KW-0238">DNA-binding</keyword>
<dbReference type="PATRIC" id="fig|123899.6.peg.1679"/>
<dbReference type="PROSITE" id="PS50931">
    <property type="entry name" value="HTH_LYSR"/>
    <property type="match status" value="1"/>
</dbReference>
<dbReference type="SUPFAM" id="SSF53850">
    <property type="entry name" value="Periplasmic binding protein-like II"/>
    <property type="match status" value="1"/>
</dbReference>
<dbReference type="GO" id="GO:0003700">
    <property type="term" value="F:DNA-binding transcription factor activity"/>
    <property type="evidence" value="ECO:0007669"/>
    <property type="project" value="InterPro"/>
</dbReference>
<dbReference type="PANTHER" id="PTHR30579:SF7">
    <property type="entry name" value="HTH-TYPE TRANSCRIPTIONAL REGULATOR LRHA-RELATED"/>
    <property type="match status" value="1"/>
</dbReference>
<dbReference type="Gene3D" id="1.10.10.10">
    <property type="entry name" value="Winged helix-like DNA-binding domain superfamily/Winged helix DNA-binding domain"/>
    <property type="match status" value="1"/>
</dbReference>
<keyword evidence="7" id="KW-1185">Reference proteome</keyword>
<keyword evidence="4" id="KW-0804">Transcription</keyword>
<dbReference type="SUPFAM" id="SSF46785">
    <property type="entry name" value="Winged helix' DNA-binding domain"/>
    <property type="match status" value="1"/>
</dbReference>
<dbReference type="InterPro" id="IPR036390">
    <property type="entry name" value="WH_DNA-bd_sf"/>
</dbReference>
<sequence length="290" mass="32312">MRNLDLELLRSLVAVDQFETFAAAAEHLHKTQSAVSQQLQRLEALIGFPLFEKRGRRKHLSAHGQRLLAYAHHLLAINDEAIRAMQDASFEGKLRLGAPHDVADSILPTVLNQVTRFLPKIKLEIRVDRSPVLMTAMHSGEIDLCISTRFDQTLEGLVLRSSPTVWFCSADYVHDPGSPLPLVLADEPSIFRRLALTALEQARIPWHANYVAPNLVGIRAALRAGLGITARSVELHTPDMRVLGEGDGLPALPDVTYYLWIHPDPVDPSPRLVYDMLRNNLKLTQKAGRG</sequence>
<dbReference type="AlphaFoldDB" id="A0A157P912"/>
<dbReference type="OrthoDB" id="9789529at2"/>
<accession>A0A157P912</accession>
<gene>
    <name evidence="6" type="primary">gltC_4</name>
    <name evidence="6" type="ORF">SAMEA3906487_01692</name>
</gene>
<evidence type="ECO:0000256" key="4">
    <source>
        <dbReference type="ARBA" id="ARBA00023163"/>
    </source>
</evidence>
<dbReference type="InterPro" id="IPR000847">
    <property type="entry name" value="LysR_HTH_N"/>
</dbReference>
<evidence type="ECO:0000256" key="2">
    <source>
        <dbReference type="ARBA" id="ARBA00023015"/>
    </source>
</evidence>
<proteinExistence type="inferred from homology"/>
<dbReference type="GO" id="GO:0003677">
    <property type="term" value="F:DNA binding"/>
    <property type="evidence" value="ECO:0007669"/>
    <property type="project" value="UniProtKB-KW"/>
</dbReference>
<protein>
    <submittedName>
        <fullName evidence="6">LysR family transcriptional regulator</fullName>
    </submittedName>
</protein>
<dbReference type="Pfam" id="PF03466">
    <property type="entry name" value="LysR_substrate"/>
    <property type="match status" value="1"/>
</dbReference>
<dbReference type="InterPro" id="IPR050176">
    <property type="entry name" value="LTTR"/>
</dbReference>
<dbReference type="InterPro" id="IPR005119">
    <property type="entry name" value="LysR_subst-bd"/>
</dbReference>
<dbReference type="Gene3D" id="3.40.190.10">
    <property type="entry name" value="Periplasmic binding protein-like II"/>
    <property type="match status" value="2"/>
</dbReference>
<keyword evidence="2" id="KW-0805">Transcription regulation</keyword>
<dbReference type="GeneID" id="56591023"/>
<feature type="domain" description="HTH lysR-type" evidence="5">
    <location>
        <begin position="4"/>
        <end position="61"/>
    </location>
</feature>
<organism evidence="6 7">
    <name type="scientific">Bordetella trematum</name>
    <dbReference type="NCBI Taxonomy" id="123899"/>
    <lineage>
        <taxon>Bacteria</taxon>
        <taxon>Pseudomonadati</taxon>
        <taxon>Pseudomonadota</taxon>
        <taxon>Betaproteobacteria</taxon>
        <taxon>Burkholderiales</taxon>
        <taxon>Alcaligenaceae</taxon>
        <taxon>Bordetella</taxon>
    </lineage>
</organism>
<dbReference type="Pfam" id="PF00126">
    <property type="entry name" value="HTH_1"/>
    <property type="match status" value="1"/>
</dbReference>
<comment type="similarity">
    <text evidence="1">Belongs to the LysR transcriptional regulatory family.</text>
</comment>
<dbReference type="PRINTS" id="PR00039">
    <property type="entry name" value="HTHLYSR"/>
</dbReference>
<dbReference type="STRING" id="123899.SAMEA3906487_01692"/>
<dbReference type="RefSeq" id="WP_063491785.1">
    <property type="nucleotide sequence ID" value="NZ_CP016340.1"/>
</dbReference>
<evidence type="ECO:0000256" key="3">
    <source>
        <dbReference type="ARBA" id="ARBA00023125"/>
    </source>
</evidence>
<dbReference type="PANTHER" id="PTHR30579">
    <property type="entry name" value="TRANSCRIPTIONAL REGULATOR"/>
    <property type="match status" value="1"/>
</dbReference>
<reference evidence="6 7" key="1">
    <citation type="submission" date="2016-04" db="EMBL/GenBank/DDBJ databases">
        <authorList>
            <consortium name="Pathogen Informatics"/>
        </authorList>
    </citation>
    <scope>NUCLEOTIDE SEQUENCE [LARGE SCALE GENOMIC DNA]</scope>
    <source>
        <strain evidence="6 7">H044680328</strain>
    </source>
</reference>
<dbReference type="InterPro" id="IPR036388">
    <property type="entry name" value="WH-like_DNA-bd_sf"/>
</dbReference>
<evidence type="ECO:0000256" key="1">
    <source>
        <dbReference type="ARBA" id="ARBA00009437"/>
    </source>
</evidence>
<dbReference type="KEGG" id="btrm:SAMEA390648701692"/>
<dbReference type="Proteomes" id="UP000076825">
    <property type="component" value="Chromosome 1"/>
</dbReference>